<evidence type="ECO:0000313" key="6">
    <source>
        <dbReference type="Proteomes" id="UP000075886"/>
    </source>
</evidence>
<dbReference type="InterPro" id="IPR000873">
    <property type="entry name" value="AMP-dep_synth/lig_dom"/>
</dbReference>
<evidence type="ECO:0000259" key="4">
    <source>
        <dbReference type="Pfam" id="PF13193"/>
    </source>
</evidence>
<dbReference type="EnsemblMetazoa" id="AFAF010805-RA">
    <property type="protein sequence ID" value="AFAF010805-PA"/>
    <property type="gene ID" value="AFAF010805"/>
</dbReference>
<dbReference type="InterPro" id="IPR025110">
    <property type="entry name" value="AMP-bd_C"/>
</dbReference>
<evidence type="ECO:0000259" key="3">
    <source>
        <dbReference type="Pfam" id="PF00501"/>
    </source>
</evidence>
<reference evidence="5" key="2">
    <citation type="submission" date="2020-05" db="UniProtKB">
        <authorList>
            <consortium name="EnsemblMetazoa"/>
        </authorList>
    </citation>
    <scope>IDENTIFICATION</scope>
    <source>
        <strain evidence="5">FAR1</strain>
    </source>
</reference>
<dbReference type="VEuPathDB" id="VectorBase:AFAF010805"/>
<proteinExistence type="predicted"/>
<evidence type="ECO:0000313" key="5">
    <source>
        <dbReference type="EnsemblMetazoa" id="AFAF010805-PA"/>
    </source>
</evidence>
<dbReference type="GO" id="GO:0004467">
    <property type="term" value="F:long-chain fatty acid-CoA ligase activity"/>
    <property type="evidence" value="ECO:0007669"/>
    <property type="project" value="TreeGrafter"/>
</dbReference>
<sequence length="563" mass="62158">MQWAEAVRHLKTVYDTNTQTWHSPSVKLLFNPEASLGQVMLEILLRSPDRVMQRDMDTGRSMTYAEFRTRLVRFAQNLTANGVRQGDVVTLANANSENLAPLACALLTIGAPMNPLAPSFNEDDMANMLRTTKPKLVFCDDNNYEVVRNALEKVVTDKDQMPPLYVLESDREDVKHAEDLLKETGQEENFAAPYLGDSHKTLAGILCSSGSSGVHKGVRMTHAVCVHKTTMFRFSSVPTVEFTFSSLYWTTGFTFLLGPFFSGGIRLFTRNAFNEDDLFTAIEKHRATVIFTPPASVSAMLAHPKTKSADFSSVRFWITGGSYVPEGLRDRMDALLAPTGGRLLNGIGPTETGLIAIDLVRRKPNAIGPLMPNIMVRIVDESGTRLGVGEPGELLVKSVEGFGGYYENEEATAQAIDADGFFRTGDVAYIDEDSYLYVVDRQKDIFKYRNYQISPNDLEAIISRIEGVKSVCVVGIPDAESATDVPAAAIVRTGDASALEAAQVRTIVDAQVSDFKRLRGGVYFVEELPKTHSGKILRRKVTEMIRAMNQHQQASETNGLDKC</sequence>
<evidence type="ECO:0000256" key="1">
    <source>
        <dbReference type="ARBA" id="ARBA00004275"/>
    </source>
</evidence>
<dbReference type="STRING" id="69004.A0A182QIE9"/>
<dbReference type="GO" id="GO:0046949">
    <property type="term" value="P:fatty-acyl-CoA biosynthetic process"/>
    <property type="evidence" value="ECO:0007669"/>
    <property type="project" value="TreeGrafter"/>
</dbReference>
<dbReference type="FunFam" id="3.40.50.12780:FF:000025">
    <property type="entry name" value="luciferin 4-monooxygenase"/>
    <property type="match status" value="1"/>
</dbReference>
<keyword evidence="6" id="KW-1185">Reference proteome</keyword>
<comment type="subcellular location">
    <subcellularLocation>
        <location evidence="1">Peroxisome</location>
    </subcellularLocation>
</comment>
<feature type="domain" description="AMP-binding enzyme C-terminal" evidence="4">
    <location>
        <begin position="458"/>
        <end position="535"/>
    </location>
</feature>
<feature type="domain" description="AMP-dependent synthetase/ligase" evidence="3">
    <location>
        <begin position="46"/>
        <end position="406"/>
    </location>
</feature>
<dbReference type="EMBL" id="AXCN02000725">
    <property type="status" value="NOT_ANNOTATED_CDS"/>
    <property type="molecule type" value="Genomic_DNA"/>
</dbReference>
<dbReference type="AlphaFoldDB" id="A0A182QIE9"/>
<dbReference type="SUPFAM" id="SSF56801">
    <property type="entry name" value="Acetyl-CoA synthetase-like"/>
    <property type="match status" value="1"/>
</dbReference>
<organism evidence="5 6">
    <name type="scientific">Anopheles farauti</name>
    <dbReference type="NCBI Taxonomy" id="69004"/>
    <lineage>
        <taxon>Eukaryota</taxon>
        <taxon>Metazoa</taxon>
        <taxon>Ecdysozoa</taxon>
        <taxon>Arthropoda</taxon>
        <taxon>Hexapoda</taxon>
        <taxon>Insecta</taxon>
        <taxon>Pterygota</taxon>
        <taxon>Neoptera</taxon>
        <taxon>Endopterygota</taxon>
        <taxon>Diptera</taxon>
        <taxon>Nematocera</taxon>
        <taxon>Culicoidea</taxon>
        <taxon>Culicidae</taxon>
        <taxon>Anophelinae</taxon>
        <taxon>Anopheles</taxon>
    </lineage>
</organism>
<evidence type="ECO:0008006" key="7">
    <source>
        <dbReference type="Google" id="ProtNLM"/>
    </source>
</evidence>
<keyword evidence="2" id="KW-0576">Peroxisome</keyword>
<dbReference type="Proteomes" id="UP000075886">
    <property type="component" value="Unassembled WGS sequence"/>
</dbReference>
<accession>A0A182QIE9</accession>
<dbReference type="InterPro" id="IPR045851">
    <property type="entry name" value="AMP-bd_C_sf"/>
</dbReference>
<dbReference type="Pfam" id="PF00501">
    <property type="entry name" value="AMP-binding"/>
    <property type="match status" value="1"/>
</dbReference>
<dbReference type="Pfam" id="PF13193">
    <property type="entry name" value="AMP-binding_C"/>
    <property type="match status" value="1"/>
</dbReference>
<dbReference type="InterPro" id="IPR042099">
    <property type="entry name" value="ANL_N_sf"/>
</dbReference>
<dbReference type="PANTHER" id="PTHR24096">
    <property type="entry name" value="LONG-CHAIN-FATTY-ACID--COA LIGASE"/>
    <property type="match status" value="1"/>
</dbReference>
<evidence type="ECO:0000256" key="2">
    <source>
        <dbReference type="ARBA" id="ARBA00023140"/>
    </source>
</evidence>
<protein>
    <recommendedName>
        <fullName evidence="7">AMP-dependent synthetase/ligase domain-containing protein</fullName>
    </recommendedName>
</protein>
<dbReference type="Gene3D" id="3.30.300.30">
    <property type="match status" value="1"/>
</dbReference>
<dbReference type="GO" id="GO:0005777">
    <property type="term" value="C:peroxisome"/>
    <property type="evidence" value="ECO:0007669"/>
    <property type="project" value="UniProtKB-SubCell"/>
</dbReference>
<reference evidence="6" key="1">
    <citation type="submission" date="2014-01" db="EMBL/GenBank/DDBJ databases">
        <title>The Genome Sequence of Anopheles farauti FAR1 (V2).</title>
        <authorList>
            <consortium name="The Broad Institute Genomics Platform"/>
            <person name="Neafsey D.E."/>
            <person name="Besansky N."/>
            <person name="Howell P."/>
            <person name="Walton C."/>
            <person name="Young S.K."/>
            <person name="Zeng Q."/>
            <person name="Gargeya S."/>
            <person name="Fitzgerald M."/>
            <person name="Haas B."/>
            <person name="Abouelleil A."/>
            <person name="Allen A.W."/>
            <person name="Alvarado L."/>
            <person name="Arachchi H.M."/>
            <person name="Berlin A.M."/>
            <person name="Chapman S.B."/>
            <person name="Gainer-Dewar J."/>
            <person name="Goldberg J."/>
            <person name="Griggs A."/>
            <person name="Gujja S."/>
            <person name="Hansen M."/>
            <person name="Howarth C."/>
            <person name="Imamovic A."/>
            <person name="Ireland A."/>
            <person name="Larimer J."/>
            <person name="McCowan C."/>
            <person name="Murphy C."/>
            <person name="Pearson M."/>
            <person name="Poon T.W."/>
            <person name="Priest M."/>
            <person name="Roberts A."/>
            <person name="Saif S."/>
            <person name="Shea T."/>
            <person name="Sisk P."/>
            <person name="Sykes S."/>
            <person name="Wortman J."/>
            <person name="Nusbaum C."/>
            <person name="Birren B."/>
        </authorList>
    </citation>
    <scope>NUCLEOTIDE SEQUENCE [LARGE SCALE GENOMIC DNA]</scope>
    <source>
        <strain evidence="6">FAR1</strain>
    </source>
</reference>
<name>A0A182QIE9_9DIPT</name>
<dbReference type="PANTHER" id="PTHR24096:SF353">
    <property type="entry name" value="GH16244P-RELATED"/>
    <property type="match status" value="1"/>
</dbReference>
<dbReference type="Gene3D" id="3.40.50.12780">
    <property type="entry name" value="N-terminal domain of ligase-like"/>
    <property type="match status" value="1"/>
</dbReference>